<dbReference type="InterPro" id="IPR036388">
    <property type="entry name" value="WH-like_DNA-bd_sf"/>
</dbReference>
<dbReference type="InterPro" id="IPR003594">
    <property type="entry name" value="HATPase_dom"/>
</dbReference>
<dbReference type="AlphaFoldDB" id="A0A8J8C4Y3"/>
<dbReference type="InterPro" id="IPR001610">
    <property type="entry name" value="PAC"/>
</dbReference>
<gene>
    <name evidence="12" type="ORF">KTS45_18270</name>
</gene>
<dbReference type="PANTHER" id="PTHR43304:SF1">
    <property type="entry name" value="PAC DOMAIN-CONTAINING PROTEIN"/>
    <property type="match status" value="1"/>
</dbReference>
<evidence type="ECO:0000256" key="5">
    <source>
        <dbReference type="ARBA" id="ARBA00022777"/>
    </source>
</evidence>
<name>A0A8J8C4Y3_9EURY</name>
<dbReference type="SMART" id="SM00086">
    <property type="entry name" value="PAC"/>
    <property type="match status" value="2"/>
</dbReference>
<evidence type="ECO:0000256" key="8">
    <source>
        <dbReference type="SAM" id="Coils"/>
    </source>
</evidence>
<reference evidence="12 13" key="1">
    <citation type="submission" date="2021-06" db="EMBL/GenBank/DDBJ databases">
        <title>New haloarchaea isolates fom saline soil.</title>
        <authorList>
            <person name="Duran-Viseras A."/>
            <person name="Sanchez-Porro C.S."/>
            <person name="Ventosa A."/>
        </authorList>
    </citation>
    <scope>NUCLEOTIDE SEQUENCE [LARGE SCALE GENOMIC DNA]</scope>
    <source>
        <strain evidence="12 13">JCM 183640</strain>
    </source>
</reference>
<dbReference type="Gene3D" id="3.30.565.10">
    <property type="entry name" value="Histidine kinase-like ATPase, C-terminal domain"/>
    <property type="match status" value="1"/>
</dbReference>
<dbReference type="PROSITE" id="PS50113">
    <property type="entry name" value="PAC"/>
    <property type="match status" value="2"/>
</dbReference>
<dbReference type="EMBL" id="JAHQXF010000003">
    <property type="protein sequence ID" value="MBV0926156.1"/>
    <property type="molecule type" value="Genomic_DNA"/>
</dbReference>
<dbReference type="Gene3D" id="3.30.450.20">
    <property type="entry name" value="PAS domain"/>
    <property type="match status" value="4"/>
</dbReference>
<dbReference type="Pfam" id="PF13426">
    <property type="entry name" value="PAS_9"/>
    <property type="match status" value="1"/>
</dbReference>
<feature type="coiled-coil region" evidence="8">
    <location>
        <begin position="455"/>
        <end position="489"/>
    </location>
</feature>
<dbReference type="OrthoDB" id="106630at2157"/>
<comment type="caution">
    <text evidence="12">The sequence shown here is derived from an EMBL/GenBank/DDBJ whole genome shotgun (WGS) entry which is preliminary data.</text>
</comment>
<evidence type="ECO:0000256" key="3">
    <source>
        <dbReference type="ARBA" id="ARBA00022553"/>
    </source>
</evidence>
<dbReference type="InterPro" id="IPR003018">
    <property type="entry name" value="GAF"/>
</dbReference>
<dbReference type="RefSeq" id="WP_162318987.1">
    <property type="nucleotide sequence ID" value="NZ_JAHQXF010000003.1"/>
</dbReference>
<dbReference type="GO" id="GO:0000155">
    <property type="term" value="F:phosphorelay sensor kinase activity"/>
    <property type="evidence" value="ECO:0007669"/>
    <property type="project" value="InterPro"/>
</dbReference>
<dbReference type="SMART" id="SM00065">
    <property type="entry name" value="GAF"/>
    <property type="match status" value="1"/>
</dbReference>
<dbReference type="Proteomes" id="UP000766550">
    <property type="component" value="Unassembled WGS sequence"/>
</dbReference>
<dbReference type="Pfam" id="PF01590">
    <property type="entry name" value="GAF"/>
    <property type="match status" value="1"/>
</dbReference>
<sequence length="979" mass="109548">MGPGEGTDGTVADTLAVFERLEQPSTPLTTAEVADALDCHRQRARRSLARLADRGVLETKETGSESRIWWRPVEADATTNIDSPWDEDDQFAEFVRSVEDYAIFVLDPNGYVASWNDGAKRIKGYDADEIVGKHFSTFYTDEDTERGVPARNLAAAERSGRIESEGWRVRNDGSEFWANVTITAIWDDDGSLKGFTKVTRDLTERKQREEALRRENELTEHLLKTAPVAITVQDGDGEMVMANQRAQDVLDLSEQELVSDPGVRDEWEFYDSDGNSLAPSETPMARVYETGEPLFNEEIAIDRPDRDRLWVSVNTVPQFDSEGSLERIISASEDITELKRQEAQLRRERDFVDQILAAAPLSILVVNRDGSIEKLNQRARNRLGLEESDEYAIGDQLVYDADGNPVPPSERPYMRVFETGDRVTDWEGQIDLPGGRAWMSVTAVPFGDESPPERVVLAVKDITKLKTQARQLERQRAELEAELDEVYDRITDGFIALDEEWRFTHVNEAAEELIEREEATVLGESVWEAFPQAETGIVWEKAHEAMETQEPVSFEWYNESLEAWVEIHAYPSETGLSIYVRDVTERVESERELEARARQQWVVSELSRRALEDTDLDVLFDGAARLVADVLDNEYAKVLDLDQSNDELLLRQGVGWEDGTVGTGTVSASEDDSQASYTLHSKEPVVVDDLATESRFSGPELLRAHDVSSGISTIIGSYDDPWGILGTHDTERKSFTDEDVTFVQSVANILAEAIERHAYQTELEELVAELEASNERLESFASMLAHELRNPVTIGHIYSRQLPDETDSDAVEYVTDAFDRIETMIDVMLVLARGNDAVDTTGSVNLAEMAREAWDDVDTLEATLDVDLDMTVQADETYLQHLFANLYRNAVEHGGEDVSVAVGELSSGFYVEDDGTGIPEDERDSVFEVGYTTAAEEGGTGLGLAFVRELTDAYEWGCRIAESESGGARFEFKCIGGDT</sequence>
<feature type="coiled-coil region" evidence="8">
    <location>
        <begin position="756"/>
        <end position="783"/>
    </location>
</feature>
<dbReference type="SUPFAM" id="SSF55781">
    <property type="entry name" value="GAF domain-like"/>
    <property type="match status" value="1"/>
</dbReference>
<keyword evidence="13" id="KW-1185">Reference proteome</keyword>
<keyword evidence="7" id="KW-0804">Transcription</keyword>
<dbReference type="Pfam" id="PF02518">
    <property type="entry name" value="HATPase_c"/>
    <property type="match status" value="1"/>
</dbReference>
<feature type="domain" description="PAS" evidence="10">
    <location>
        <begin position="90"/>
        <end position="145"/>
    </location>
</feature>
<comment type="catalytic activity">
    <reaction evidence="1">
        <text>ATP + protein L-histidine = ADP + protein N-phospho-L-histidine.</text>
        <dbReference type="EC" id="2.7.13.3"/>
    </reaction>
</comment>
<dbReference type="SUPFAM" id="SSF47384">
    <property type="entry name" value="Homodimeric domain of signal transducing histidine kinase"/>
    <property type="match status" value="1"/>
</dbReference>
<dbReference type="InterPro" id="IPR036097">
    <property type="entry name" value="HisK_dim/P_sf"/>
</dbReference>
<dbReference type="NCBIfam" id="TIGR00229">
    <property type="entry name" value="sensory_box"/>
    <property type="match status" value="3"/>
</dbReference>
<dbReference type="InterPro" id="IPR052162">
    <property type="entry name" value="Sensor_kinase/Photoreceptor"/>
</dbReference>
<protein>
    <recommendedName>
        <fullName evidence="2">histidine kinase</fullName>
        <ecNumber evidence="2">2.7.13.3</ecNumber>
    </recommendedName>
</protein>
<dbReference type="InterPro" id="IPR003661">
    <property type="entry name" value="HisK_dim/P_dom"/>
</dbReference>
<evidence type="ECO:0000256" key="6">
    <source>
        <dbReference type="ARBA" id="ARBA00023015"/>
    </source>
</evidence>
<evidence type="ECO:0000256" key="4">
    <source>
        <dbReference type="ARBA" id="ARBA00022679"/>
    </source>
</evidence>
<dbReference type="Gene3D" id="3.30.450.40">
    <property type="match status" value="1"/>
</dbReference>
<dbReference type="Gene3D" id="1.10.287.130">
    <property type="match status" value="1"/>
</dbReference>
<dbReference type="InterPro" id="IPR000014">
    <property type="entry name" value="PAS"/>
</dbReference>
<dbReference type="CDD" id="cd00130">
    <property type="entry name" value="PAS"/>
    <property type="match status" value="3"/>
</dbReference>
<accession>A0A8J8C4Y3</accession>
<keyword evidence="5" id="KW-0418">Kinase</keyword>
<keyword evidence="3" id="KW-0597">Phosphoprotein</keyword>
<feature type="domain" description="PAS" evidence="10">
    <location>
        <begin position="215"/>
        <end position="265"/>
    </location>
</feature>
<evidence type="ECO:0000313" key="12">
    <source>
        <dbReference type="EMBL" id="MBV0926156.1"/>
    </source>
</evidence>
<dbReference type="PROSITE" id="PS50112">
    <property type="entry name" value="PAS"/>
    <property type="match status" value="3"/>
</dbReference>
<feature type="domain" description="PAC" evidence="11">
    <location>
        <begin position="295"/>
        <end position="347"/>
    </location>
</feature>
<dbReference type="InterPro" id="IPR035965">
    <property type="entry name" value="PAS-like_dom_sf"/>
</dbReference>
<dbReference type="SMART" id="SM00388">
    <property type="entry name" value="HisKA"/>
    <property type="match status" value="1"/>
</dbReference>
<dbReference type="InterPro" id="IPR036390">
    <property type="entry name" value="WH_DNA-bd_sf"/>
</dbReference>
<dbReference type="CDD" id="cd00075">
    <property type="entry name" value="HATPase"/>
    <property type="match status" value="1"/>
</dbReference>
<dbReference type="Pfam" id="PF08448">
    <property type="entry name" value="PAS_4"/>
    <property type="match status" value="3"/>
</dbReference>
<dbReference type="Pfam" id="PF00512">
    <property type="entry name" value="HisKA"/>
    <property type="match status" value="1"/>
</dbReference>
<dbReference type="SMART" id="SM00387">
    <property type="entry name" value="HATPase_c"/>
    <property type="match status" value="1"/>
</dbReference>
<evidence type="ECO:0000259" key="10">
    <source>
        <dbReference type="PROSITE" id="PS50112"/>
    </source>
</evidence>
<dbReference type="EC" id="2.7.13.3" evidence="2"/>
<evidence type="ECO:0000259" key="11">
    <source>
        <dbReference type="PROSITE" id="PS50113"/>
    </source>
</evidence>
<dbReference type="PROSITE" id="PS50109">
    <property type="entry name" value="HIS_KIN"/>
    <property type="match status" value="1"/>
</dbReference>
<feature type="domain" description="PAS" evidence="10">
    <location>
        <begin position="479"/>
        <end position="549"/>
    </location>
</feature>
<evidence type="ECO:0000256" key="7">
    <source>
        <dbReference type="ARBA" id="ARBA00023163"/>
    </source>
</evidence>
<keyword evidence="8" id="KW-0175">Coiled coil</keyword>
<organism evidence="12 13">
    <name type="scientific">Haloarcula limicola</name>
    <dbReference type="NCBI Taxonomy" id="1429915"/>
    <lineage>
        <taxon>Archaea</taxon>
        <taxon>Methanobacteriati</taxon>
        <taxon>Methanobacteriota</taxon>
        <taxon>Stenosarchaea group</taxon>
        <taxon>Halobacteria</taxon>
        <taxon>Halobacteriales</taxon>
        <taxon>Haloarculaceae</taxon>
        <taxon>Haloarcula</taxon>
    </lineage>
</organism>
<dbReference type="SUPFAM" id="SSF55874">
    <property type="entry name" value="ATPase domain of HSP90 chaperone/DNA topoisomerase II/histidine kinase"/>
    <property type="match status" value="1"/>
</dbReference>
<dbReference type="SMART" id="SM00091">
    <property type="entry name" value="PAS"/>
    <property type="match status" value="4"/>
</dbReference>
<feature type="domain" description="PAC" evidence="11">
    <location>
        <begin position="162"/>
        <end position="214"/>
    </location>
</feature>
<dbReference type="InterPro" id="IPR005467">
    <property type="entry name" value="His_kinase_dom"/>
</dbReference>
<keyword evidence="4" id="KW-0808">Transferase</keyword>
<dbReference type="SUPFAM" id="SSF46785">
    <property type="entry name" value="Winged helix' DNA-binding domain"/>
    <property type="match status" value="1"/>
</dbReference>
<dbReference type="InterPro" id="IPR036890">
    <property type="entry name" value="HATPase_C_sf"/>
</dbReference>
<dbReference type="PANTHER" id="PTHR43304">
    <property type="entry name" value="PHYTOCHROME-LIKE PROTEIN CPH1"/>
    <property type="match status" value="1"/>
</dbReference>
<dbReference type="InterPro" id="IPR000700">
    <property type="entry name" value="PAS-assoc_C"/>
</dbReference>
<proteinExistence type="predicted"/>
<dbReference type="InterPro" id="IPR029016">
    <property type="entry name" value="GAF-like_dom_sf"/>
</dbReference>
<evidence type="ECO:0000259" key="9">
    <source>
        <dbReference type="PROSITE" id="PS50109"/>
    </source>
</evidence>
<evidence type="ECO:0000256" key="1">
    <source>
        <dbReference type="ARBA" id="ARBA00000085"/>
    </source>
</evidence>
<keyword evidence="6" id="KW-0805">Transcription regulation</keyword>
<evidence type="ECO:0000256" key="2">
    <source>
        <dbReference type="ARBA" id="ARBA00012438"/>
    </source>
</evidence>
<dbReference type="SUPFAM" id="SSF55785">
    <property type="entry name" value="PYP-like sensor domain (PAS domain)"/>
    <property type="match status" value="4"/>
</dbReference>
<dbReference type="CDD" id="cd00082">
    <property type="entry name" value="HisKA"/>
    <property type="match status" value="1"/>
</dbReference>
<dbReference type="Gene3D" id="1.10.10.10">
    <property type="entry name" value="Winged helix-like DNA-binding domain superfamily/Winged helix DNA-binding domain"/>
    <property type="match status" value="1"/>
</dbReference>
<feature type="domain" description="Histidine kinase" evidence="9">
    <location>
        <begin position="783"/>
        <end position="972"/>
    </location>
</feature>
<evidence type="ECO:0000313" key="13">
    <source>
        <dbReference type="Proteomes" id="UP000766550"/>
    </source>
</evidence>
<dbReference type="InterPro" id="IPR013656">
    <property type="entry name" value="PAS_4"/>
</dbReference>